<sequence length="62" mass="7699">EIEWKLKMELKESERLRSLKWKINAEKKQERTREIWMSVEMERNLEIHIKGVSVWGDMRIGW</sequence>
<dbReference type="AlphaFoldDB" id="A0ABC8TI62"/>
<evidence type="ECO:0000313" key="1">
    <source>
        <dbReference type="EMBL" id="CAK9166978.1"/>
    </source>
</evidence>
<dbReference type="EMBL" id="CAUOFW020004724">
    <property type="protein sequence ID" value="CAK9166978.1"/>
    <property type="molecule type" value="Genomic_DNA"/>
</dbReference>
<comment type="caution">
    <text evidence="1">The sequence shown here is derived from an EMBL/GenBank/DDBJ whole genome shotgun (WGS) entry which is preliminary data.</text>
</comment>
<protein>
    <submittedName>
        <fullName evidence="1">Uncharacterized protein</fullName>
    </submittedName>
</protein>
<organism evidence="1 2">
    <name type="scientific">Ilex paraguariensis</name>
    <name type="common">yerba mate</name>
    <dbReference type="NCBI Taxonomy" id="185542"/>
    <lineage>
        <taxon>Eukaryota</taxon>
        <taxon>Viridiplantae</taxon>
        <taxon>Streptophyta</taxon>
        <taxon>Embryophyta</taxon>
        <taxon>Tracheophyta</taxon>
        <taxon>Spermatophyta</taxon>
        <taxon>Magnoliopsida</taxon>
        <taxon>eudicotyledons</taxon>
        <taxon>Gunneridae</taxon>
        <taxon>Pentapetalae</taxon>
        <taxon>asterids</taxon>
        <taxon>campanulids</taxon>
        <taxon>Aquifoliales</taxon>
        <taxon>Aquifoliaceae</taxon>
        <taxon>Ilex</taxon>
    </lineage>
</organism>
<accession>A0ABC8TI62</accession>
<dbReference type="Proteomes" id="UP001642360">
    <property type="component" value="Unassembled WGS sequence"/>
</dbReference>
<feature type="non-terminal residue" evidence="1">
    <location>
        <position position="1"/>
    </location>
</feature>
<gene>
    <name evidence="1" type="ORF">ILEXP_LOCUS36223</name>
</gene>
<keyword evidence="2" id="KW-1185">Reference proteome</keyword>
<proteinExistence type="predicted"/>
<reference evidence="1 2" key="1">
    <citation type="submission" date="2024-02" db="EMBL/GenBank/DDBJ databases">
        <authorList>
            <person name="Vignale AGUSTIN F."/>
            <person name="Sosa J E."/>
            <person name="Modenutti C."/>
        </authorList>
    </citation>
    <scope>NUCLEOTIDE SEQUENCE [LARGE SCALE GENOMIC DNA]</scope>
</reference>
<name>A0ABC8TI62_9AQUA</name>
<evidence type="ECO:0000313" key="2">
    <source>
        <dbReference type="Proteomes" id="UP001642360"/>
    </source>
</evidence>